<proteinExistence type="inferred from homology"/>
<keyword evidence="5" id="KW-1185">Reference proteome</keyword>
<evidence type="ECO:0000313" key="5">
    <source>
        <dbReference type="Proteomes" id="UP000005239"/>
    </source>
</evidence>
<dbReference type="GO" id="GO:0005524">
    <property type="term" value="F:ATP binding"/>
    <property type="evidence" value="ECO:0007669"/>
    <property type="project" value="UniProtKB-KW"/>
</dbReference>
<dbReference type="SUPFAM" id="SSF53067">
    <property type="entry name" value="Actin-like ATPase domain"/>
    <property type="match status" value="2"/>
</dbReference>
<dbReference type="Gene3D" id="3.30.30.30">
    <property type="match status" value="1"/>
</dbReference>
<organism evidence="4 5">
    <name type="scientific">Pristionchus pacificus</name>
    <name type="common">Parasitic nematode worm</name>
    <dbReference type="NCBI Taxonomy" id="54126"/>
    <lineage>
        <taxon>Eukaryota</taxon>
        <taxon>Metazoa</taxon>
        <taxon>Ecdysozoa</taxon>
        <taxon>Nematoda</taxon>
        <taxon>Chromadorea</taxon>
        <taxon>Rhabditida</taxon>
        <taxon>Rhabditina</taxon>
        <taxon>Diplogasteromorpha</taxon>
        <taxon>Diplogasteroidea</taxon>
        <taxon>Neodiplogasteridae</taxon>
        <taxon>Pristionchus</taxon>
    </lineage>
</organism>
<dbReference type="InterPro" id="IPR013126">
    <property type="entry name" value="Hsp_70_fam"/>
</dbReference>
<dbReference type="GO" id="GO:0005737">
    <property type="term" value="C:cytoplasm"/>
    <property type="evidence" value="ECO:0000318"/>
    <property type="project" value="GO_Central"/>
</dbReference>
<gene>
    <name evidence="4" type="primary">WBGene00117643</name>
</gene>
<dbReference type="GO" id="GO:0042026">
    <property type="term" value="P:protein refolding"/>
    <property type="evidence" value="ECO:0000318"/>
    <property type="project" value="GO_Central"/>
</dbReference>
<keyword evidence="3" id="KW-0067">ATP-binding</keyword>
<evidence type="ECO:0000313" key="4">
    <source>
        <dbReference type="EnsemblMetazoa" id="PPA28089.1"/>
    </source>
</evidence>
<dbReference type="GO" id="GO:0006950">
    <property type="term" value="P:response to stress"/>
    <property type="evidence" value="ECO:0007669"/>
    <property type="project" value="UniProtKB-ARBA"/>
</dbReference>
<dbReference type="Gene3D" id="2.60.34.10">
    <property type="entry name" value="Substrate Binding Domain Of DNAk, Chain A, domain 1"/>
    <property type="match status" value="1"/>
</dbReference>
<dbReference type="FunFam" id="3.30.420.40:FF:000673">
    <property type="entry name" value="Uncharacterized protein"/>
    <property type="match status" value="1"/>
</dbReference>
<reference evidence="4" key="2">
    <citation type="submission" date="2022-06" db="UniProtKB">
        <authorList>
            <consortium name="EnsemblMetazoa"/>
        </authorList>
    </citation>
    <scope>IDENTIFICATION</scope>
    <source>
        <strain evidence="4">PS312</strain>
    </source>
</reference>
<dbReference type="GO" id="GO:0005634">
    <property type="term" value="C:nucleus"/>
    <property type="evidence" value="ECO:0000318"/>
    <property type="project" value="GO_Central"/>
</dbReference>
<comment type="similarity">
    <text evidence="1">Belongs to the heat shock protein 70 family.</text>
</comment>
<evidence type="ECO:0000256" key="3">
    <source>
        <dbReference type="ARBA" id="ARBA00022840"/>
    </source>
</evidence>
<protein>
    <submittedName>
        <fullName evidence="4">Uncharacterized protein</fullName>
    </submittedName>
</protein>
<dbReference type="PANTHER" id="PTHR19375">
    <property type="entry name" value="HEAT SHOCK PROTEIN 70KDA"/>
    <property type="match status" value="1"/>
</dbReference>
<dbReference type="GO" id="GO:0044183">
    <property type="term" value="F:protein folding chaperone"/>
    <property type="evidence" value="ECO:0000318"/>
    <property type="project" value="GO_Central"/>
</dbReference>
<accession>A0A2A6B618</accession>
<dbReference type="Proteomes" id="UP000005239">
    <property type="component" value="Unassembled WGS sequence"/>
</dbReference>
<dbReference type="Gene3D" id="3.90.640.10">
    <property type="entry name" value="Actin, Chain A, domain 4"/>
    <property type="match status" value="1"/>
</dbReference>
<dbReference type="EnsemblMetazoa" id="PPA28089.1">
    <property type="protein sequence ID" value="PPA28089.1"/>
    <property type="gene ID" value="WBGene00117643"/>
</dbReference>
<dbReference type="OrthoDB" id="2401965at2759"/>
<accession>A0A8R1UGQ9</accession>
<dbReference type="GO" id="GO:0140662">
    <property type="term" value="F:ATP-dependent protein folding chaperone"/>
    <property type="evidence" value="ECO:0007669"/>
    <property type="project" value="InterPro"/>
</dbReference>
<dbReference type="GO" id="GO:0031072">
    <property type="term" value="F:heat shock protein binding"/>
    <property type="evidence" value="ECO:0000318"/>
    <property type="project" value="GO_Central"/>
</dbReference>
<dbReference type="Pfam" id="PF00012">
    <property type="entry name" value="HSP70"/>
    <property type="match status" value="2"/>
</dbReference>
<reference evidence="5" key="1">
    <citation type="journal article" date="2008" name="Nat. Genet.">
        <title>The Pristionchus pacificus genome provides a unique perspective on nematode lifestyle and parasitism.</title>
        <authorList>
            <person name="Dieterich C."/>
            <person name="Clifton S.W."/>
            <person name="Schuster L.N."/>
            <person name="Chinwalla A."/>
            <person name="Delehaunty K."/>
            <person name="Dinkelacker I."/>
            <person name="Fulton L."/>
            <person name="Fulton R."/>
            <person name="Godfrey J."/>
            <person name="Minx P."/>
            <person name="Mitreva M."/>
            <person name="Roeseler W."/>
            <person name="Tian H."/>
            <person name="Witte H."/>
            <person name="Yang S.P."/>
            <person name="Wilson R.K."/>
            <person name="Sommer R.J."/>
        </authorList>
    </citation>
    <scope>NUCLEOTIDE SEQUENCE [LARGE SCALE GENOMIC DNA]</scope>
    <source>
        <strain evidence="5">PS312</strain>
    </source>
</reference>
<keyword evidence="2" id="KW-0547">Nucleotide-binding</keyword>
<dbReference type="InterPro" id="IPR043129">
    <property type="entry name" value="ATPase_NBD"/>
</dbReference>
<dbReference type="GO" id="GO:0005829">
    <property type="term" value="C:cytosol"/>
    <property type="evidence" value="ECO:0000318"/>
    <property type="project" value="GO_Central"/>
</dbReference>
<dbReference type="PROSITE" id="PS00329">
    <property type="entry name" value="HSP70_2"/>
    <property type="match status" value="1"/>
</dbReference>
<dbReference type="GO" id="GO:0005886">
    <property type="term" value="C:plasma membrane"/>
    <property type="evidence" value="ECO:0000318"/>
    <property type="project" value="GO_Central"/>
</dbReference>
<dbReference type="PRINTS" id="PR00301">
    <property type="entry name" value="HEATSHOCK70"/>
</dbReference>
<evidence type="ECO:0000256" key="2">
    <source>
        <dbReference type="ARBA" id="ARBA00022741"/>
    </source>
</evidence>
<evidence type="ECO:0000256" key="1">
    <source>
        <dbReference type="ARBA" id="ARBA00007381"/>
    </source>
</evidence>
<name>A0A2A6B618_PRIPA</name>
<dbReference type="SUPFAM" id="SSF100920">
    <property type="entry name" value="Heat shock protein 70kD (HSP70), peptide-binding domain"/>
    <property type="match status" value="1"/>
</dbReference>
<dbReference type="Gene3D" id="3.30.420.40">
    <property type="match status" value="2"/>
</dbReference>
<sequence>MTKAIGIDLGTTFTCVAFMKTDDLVDVATNRHGNTITPSVVHFGTEITKVGEDAVSMRGRDPSNTVYQIKRFMGREAADPEIKKRKYPFEIVASKKGNANIRVTPATKGRNSNLLDIIRYAKTIAEERIGGTVTDAVITVPANFTNDQREATKYAGEIAGLKVLRIVNEPTAAALAYGFEKKNKNESRVVLVYDLGGGTFDVSIVKMKGTEAEVLATEGRTFLGGEDFDYRLYEEAVSEKSFEITRETFEELCQDLFEKTIECAESLSKSTNLPVKSSVGAVKLVDVTPYSLGIGMVNDRMGFIMKKNTRYPAVAHDVRVNAFDNQTSLNFPIYEGENPVASENNKLGDLDIGVPKRPRGENKMQVTLSIDADGILNVHVKDKDTGKEAETTVTTSKLSEQERAKMANDSKRKFEAEAVQQAKMEARTAFSEALTRATTWIRRVDDAKKADEIRRLVEKEEMWFESKDPSNTELYDHAKAIRKALSSLVN</sequence>
<dbReference type="InterPro" id="IPR029047">
    <property type="entry name" value="HSP70_peptide-bd_sf"/>
</dbReference>
<dbReference type="GO" id="GO:0016887">
    <property type="term" value="F:ATP hydrolysis activity"/>
    <property type="evidence" value="ECO:0000318"/>
    <property type="project" value="GO_Central"/>
</dbReference>
<dbReference type="InterPro" id="IPR018181">
    <property type="entry name" value="Heat_shock_70_CS"/>
</dbReference>
<dbReference type="AlphaFoldDB" id="A0A2A6B618"/>